<gene>
    <name evidence="2" type="ORF">H6P81_002607</name>
</gene>
<dbReference type="Proteomes" id="UP000825729">
    <property type="component" value="Unassembled WGS sequence"/>
</dbReference>
<dbReference type="AlphaFoldDB" id="A0AAV7FAT7"/>
<organism evidence="2 3">
    <name type="scientific">Aristolochia fimbriata</name>
    <name type="common">White veined hardy Dutchman's pipe vine</name>
    <dbReference type="NCBI Taxonomy" id="158543"/>
    <lineage>
        <taxon>Eukaryota</taxon>
        <taxon>Viridiplantae</taxon>
        <taxon>Streptophyta</taxon>
        <taxon>Embryophyta</taxon>
        <taxon>Tracheophyta</taxon>
        <taxon>Spermatophyta</taxon>
        <taxon>Magnoliopsida</taxon>
        <taxon>Magnoliidae</taxon>
        <taxon>Piperales</taxon>
        <taxon>Aristolochiaceae</taxon>
        <taxon>Aristolochia</taxon>
    </lineage>
</organism>
<dbReference type="EMBL" id="JAINDJ010000002">
    <property type="protein sequence ID" value="KAG9458099.1"/>
    <property type="molecule type" value="Genomic_DNA"/>
</dbReference>
<evidence type="ECO:0000313" key="2">
    <source>
        <dbReference type="EMBL" id="KAG9458099.1"/>
    </source>
</evidence>
<evidence type="ECO:0000256" key="1">
    <source>
        <dbReference type="SAM" id="MobiDB-lite"/>
    </source>
</evidence>
<proteinExistence type="predicted"/>
<evidence type="ECO:0000313" key="3">
    <source>
        <dbReference type="Proteomes" id="UP000825729"/>
    </source>
</evidence>
<sequence length="65" mass="7386">MEAQGRRYHNGGDNRGQCIGGGKVMDRDKDYQGAMSLKYEMSVMRSYKRGLKRQTIPSETNGNTR</sequence>
<protein>
    <submittedName>
        <fullName evidence="2">Uncharacterized protein</fullName>
    </submittedName>
</protein>
<accession>A0AAV7FAT7</accession>
<keyword evidence="3" id="KW-1185">Reference proteome</keyword>
<comment type="caution">
    <text evidence="2">The sequence shown here is derived from an EMBL/GenBank/DDBJ whole genome shotgun (WGS) entry which is preliminary data.</text>
</comment>
<name>A0AAV7FAT7_ARIFI</name>
<reference evidence="2 3" key="1">
    <citation type="submission" date="2021-07" db="EMBL/GenBank/DDBJ databases">
        <title>The Aristolochia fimbriata genome: insights into angiosperm evolution, floral development and chemical biosynthesis.</title>
        <authorList>
            <person name="Jiao Y."/>
        </authorList>
    </citation>
    <scope>NUCLEOTIDE SEQUENCE [LARGE SCALE GENOMIC DNA]</scope>
    <source>
        <strain evidence="2">IBCAS-2021</strain>
        <tissue evidence="2">Leaf</tissue>
    </source>
</reference>
<feature type="region of interest" description="Disordered" evidence="1">
    <location>
        <begin position="1"/>
        <end position="25"/>
    </location>
</feature>